<dbReference type="Gene3D" id="3.30.460.10">
    <property type="entry name" value="Beta Polymerase, domain 2"/>
    <property type="match status" value="1"/>
</dbReference>
<dbReference type="SMART" id="SM00954">
    <property type="entry name" value="RelA_SpoT"/>
    <property type="match status" value="1"/>
</dbReference>
<dbReference type="InterPro" id="IPR043519">
    <property type="entry name" value="NT_sf"/>
</dbReference>
<accession>A0ABR6EUH1</accession>
<dbReference type="PANTHER" id="PTHR41773">
    <property type="entry name" value="GTP PYROPHOSPHATASE-RELATED"/>
    <property type="match status" value="1"/>
</dbReference>
<sequence length="357" mass="41653">MLLKIIFETLVKQLPLIMDEQVRNSILVKLGITKEKFNELSLGWEELEKIYNSHVKQTPELEKACVSIANSLMSNKNVHSVRYRVKDSIGLISKIIRKRIANPDRIINHDNYIDEVTDLMGVRAIHLMKSHWTEVDTNITDQWDLKETKTAYIRKGDSEEIQSEFSKRGFEVKEHPFGYRSLHYIIKTKPGKKELFVEIQVRTIFEEGWSEIDHNVRYPNETENEIFGEFLSIFNRIAGSADEMGSFIMNLKIDQYKNRIDSLRKLKLKDLKIKELEDKISSLKIDENVKIDIVQSLRGIDIMNSLTFKERPANYAGRLKNEFAEIAKSFNMASSKNYLPINIDEEKFPTGEDDRNF</sequence>
<dbReference type="Pfam" id="PF04607">
    <property type="entry name" value="RelA_SpoT"/>
    <property type="match status" value="1"/>
</dbReference>
<name>A0ABR6EUH1_9SPHI</name>
<proteinExistence type="predicted"/>
<dbReference type="SUPFAM" id="SSF81301">
    <property type="entry name" value="Nucleotidyltransferase"/>
    <property type="match status" value="1"/>
</dbReference>
<dbReference type="EMBL" id="WNXC01000002">
    <property type="protein sequence ID" value="MBB2148925.1"/>
    <property type="molecule type" value="Genomic_DNA"/>
</dbReference>
<keyword evidence="3" id="KW-1185">Reference proteome</keyword>
<comment type="caution">
    <text evidence="2">The sequence shown here is derived from an EMBL/GenBank/DDBJ whole genome shotgun (WGS) entry which is preliminary data.</text>
</comment>
<dbReference type="PANTHER" id="PTHR41773:SF1">
    <property type="entry name" value="RELA_SPOT DOMAIN-CONTAINING PROTEIN"/>
    <property type="match status" value="1"/>
</dbReference>
<organism evidence="2 3">
    <name type="scientific">Pedobacter gandavensis</name>
    <dbReference type="NCBI Taxonomy" id="2679963"/>
    <lineage>
        <taxon>Bacteria</taxon>
        <taxon>Pseudomonadati</taxon>
        <taxon>Bacteroidota</taxon>
        <taxon>Sphingobacteriia</taxon>
        <taxon>Sphingobacteriales</taxon>
        <taxon>Sphingobacteriaceae</taxon>
        <taxon>Pedobacter</taxon>
    </lineage>
</organism>
<dbReference type="CDD" id="cd05399">
    <property type="entry name" value="NT_Rel-Spo_like"/>
    <property type="match status" value="1"/>
</dbReference>
<dbReference type="InterPro" id="IPR007685">
    <property type="entry name" value="RelA_SpoT"/>
</dbReference>
<protein>
    <recommendedName>
        <fullName evidence="1">RelA/SpoT domain-containing protein</fullName>
    </recommendedName>
</protein>
<feature type="domain" description="RelA/SpoT" evidence="1">
    <location>
        <begin position="83"/>
        <end position="224"/>
    </location>
</feature>
<dbReference type="RefSeq" id="WP_182955679.1">
    <property type="nucleotide sequence ID" value="NZ_WNXC01000002.1"/>
</dbReference>
<evidence type="ECO:0000313" key="2">
    <source>
        <dbReference type="EMBL" id="MBB2148925.1"/>
    </source>
</evidence>
<dbReference type="Proteomes" id="UP000636110">
    <property type="component" value="Unassembled WGS sequence"/>
</dbReference>
<reference evidence="2 3" key="1">
    <citation type="submission" date="2019-11" db="EMBL/GenBank/DDBJ databases">
        <title>Description of Pedobacter sp. LMG 31462T.</title>
        <authorList>
            <person name="Carlier A."/>
            <person name="Qi S."/>
            <person name="Vandamme P."/>
        </authorList>
    </citation>
    <scope>NUCLEOTIDE SEQUENCE [LARGE SCALE GENOMIC DNA]</scope>
    <source>
        <strain evidence="2 3">LMG 31462</strain>
    </source>
</reference>
<gene>
    <name evidence="2" type="ORF">GM920_08365</name>
</gene>
<evidence type="ECO:0000259" key="1">
    <source>
        <dbReference type="SMART" id="SM00954"/>
    </source>
</evidence>
<evidence type="ECO:0000313" key="3">
    <source>
        <dbReference type="Proteomes" id="UP000636110"/>
    </source>
</evidence>